<dbReference type="PANTHER" id="PTHR35395">
    <property type="entry name" value="DUF6536 DOMAIN-CONTAINING PROTEIN"/>
    <property type="match status" value="1"/>
</dbReference>
<dbReference type="Proteomes" id="UP000672032">
    <property type="component" value="Chromosome 3"/>
</dbReference>
<evidence type="ECO:0000256" key="1">
    <source>
        <dbReference type="SAM" id="MobiDB-lite"/>
    </source>
</evidence>
<name>A0A8A3PCL0_9HELO</name>
<keyword evidence="2" id="KW-0472">Membrane</keyword>
<accession>A0A8A3PCL0</accession>
<keyword evidence="5" id="KW-1185">Reference proteome</keyword>
<feature type="transmembrane region" description="Helical" evidence="2">
    <location>
        <begin position="375"/>
        <end position="394"/>
    </location>
</feature>
<evidence type="ECO:0000313" key="5">
    <source>
        <dbReference type="Proteomes" id="UP000672032"/>
    </source>
</evidence>
<dbReference type="InterPro" id="IPR046623">
    <property type="entry name" value="DUF6536"/>
</dbReference>
<feature type="transmembrane region" description="Helical" evidence="2">
    <location>
        <begin position="160"/>
        <end position="180"/>
    </location>
</feature>
<evidence type="ECO:0000259" key="3">
    <source>
        <dbReference type="Pfam" id="PF20163"/>
    </source>
</evidence>
<evidence type="ECO:0000256" key="2">
    <source>
        <dbReference type="SAM" id="Phobius"/>
    </source>
</evidence>
<feature type="region of interest" description="Disordered" evidence="1">
    <location>
        <begin position="92"/>
        <end position="113"/>
    </location>
</feature>
<feature type="transmembrane region" description="Helical" evidence="2">
    <location>
        <begin position="274"/>
        <end position="295"/>
    </location>
</feature>
<evidence type="ECO:0000313" key="4">
    <source>
        <dbReference type="EMBL" id="QSZ32844.1"/>
    </source>
</evidence>
<dbReference type="PANTHER" id="PTHR35395:SF1">
    <property type="entry name" value="DUF6536 DOMAIN-CONTAINING PROTEIN"/>
    <property type="match status" value="1"/>
</dbReference>
<keyword evidence="2" id="KW-0812">Transmembrane</keyword>
<protein>
    <recommendedName>
        <fullName evidence="3">DUF6536 domain-containing protein</fullName>
    </recommendedName>
</protein>
<gene>
    <name evidence="4" type="ORF">DSL72_002424</name>
</gene>
<dbReference type="Pfam" id="PF20163">
    <property type="entry name" value="DUF6536"/>
    <property type="match status" value="1"/>
</dbReference>
<dbReference type="OrthoDB" id="5429634at2759"/>
<dbReference type="EMBL" id="CP063407">
    <property type="protein sequence ID" value="QSZ32844.1"/>
    <property type="molecule type" value="Genomic_DNA"/>
</dbReference>
<feature type="region of interest" description="Disordered" evidence="1">
    <location>
        <begin position="1"/>
        <end position="32"/>
    </location>
</feature>
<reference evidence="4" key="1">
    <citation type="submission" date="2020-10" db="EMBL/GenBank/DDBJ databases">
        <title>Genome Sequence of Monilinia vaccinii-corymbosi Sheds Light on Mummy Berry Disease Infection of Blueberry and Mating Type.</title>
        <authorList>
            <person name="Yow A.G."/>
            <person name="Zhang Y."/>
            <person name="Bansal K."/>
            <person name="Eacker S.M."/>
            <person name="Sullivan S."/>
            <person name="Liachko I."/>
            <person name="Cubeta M.A."/>
            <person name="Rollins J.A."/>
            <person name="Ashrafi H."/>
        </authorList>
    </citation>
    <scope>NUCLEOTIDE SEQUENCE</scope>
    <source>
        <strain evidence="4">RL-1</strain>
    </source>
</reference>
<organism evidence="4 5">
    <name type="scientific">Monilinia vaccinii-corymbosi</name>
    <dbReference type="NCBI Taxonomy" id="61207"/>
    <lineage>
        <taxon>Eukaryota</taxon>
        <taxon>Fungi</taxon>
        <taxon>Dikarya</taxon>
        <taxon>Ascomycota</taxon>
        <taxon>Pezizomycotina</taxon>
        <taxon>Leotiomycetes</taxon>
        <taxon>Helotiales</taxon>
        <taxon>Sclerotiniaceae</taxon>
        <taxon>Monilinia</taxon>
    </lineage>
</organism>
<proteinExistence type="predicted"/>
<feature type="domain" description="DUF6536" evidence="3">
    <location>
        <begin position="159"/>
        <end position="299"/>
    </location>
</feature>
<sequence>MFADHSHSSNVNDSSPLHRSPQNSTEYVSYSADLSERQEALLERSESTTLFTPFEDGISSQRLLDSRGSYAFSFSPSLPSARDYQALQDVGRDSLTEGSPPSEPRLRNGSGVTSNMKSIWEKSTAFVKPRPPFKFVAKFSQGRDGWWKKQMLVDRSLRSMAVFTLLCAIIMGGIITSAYVKPFYYQFNNKYSNSIGGKDRKSCGSLEIGNVAVHLAINIAATMILGCSNTYQQLVTAPQVEEVPWLLSKNGEARVGTNSPWNINLKKSGKAKAWASWLLLICTSVPVHFLANSVIGPSFYIEMPTNITYLYNENFTMERSMFISLASFKTVLITYNRNCTAYKGTATAEEAQREFNLSSTVYQYTKGDCTLDESVFSLFGCLLIKAIYMIGLNYRARHRVKNHCLTYGDVIFASVIDPNLKIHNECLLNSGDGYRYNGASVS</sequence>
<dbReference type="AlphaFoldDB" id="A0A8A3PCL0"/>
<keyword evidence="2" id="KW-1133">Transmembrane helix</keyword>